<comment type="similarity">
    <text evidence="8">Belongs to the anion channel-forming bestrophin (TC 1.A.46) family.</text>
</comment>
<keyword evidence="5" id="KW-1133">Transmembrane helix</keyword>
<dbReference type="PANTHER" id="PTHR33281">
    <property type="entry name" value="UPF0187 PROTEIN YNEE"/>
    <property type="match status" value="1"/>
</dbReference>
<evidence type="ECO:0000256" key="2">
    <source>
        <dbReference type="ARBA" id="ARBA00022448"/>
    </source>
</evidence>
<dbReference type="PANTHER" id="PTHR33281:SF19">
    <property type="entry name" value="VOLTAGE-DEPENDENT ANION CHANNEL-FORMING PROTEIN YNEE"/>
    <property type="match status" value="1"/>
</dbReference>
<dbReference type="Pfam" id="PF25539">
    <property type="entry name" value="Bestrophin_2"/>
    <property type="match status" value="1"/>
</dbReference>
<evidence type="ECO:0000256" key="8">
    <source>
        <dbReference type="ARBA" id="ARBA00034708"/>
    </source>
</evidence>
<dbReference type="eggNOG" id="COG3781">
    <property type="taxonomic scope" value="Bacteria"/>
</dbReference>
<evidence type="ECO:0008006" key="11">
    <source>
        <dbReference type="Google" id="ProtNLM"/>
    </source>
</evidence>
<dbReference type="OrthoDB" id="445589at2"/>
<sequence>MERGNRQWFAGLARLQGSVIPGIWPRVLVCGVFGYFISLLDAQGYQVSYPTLDKVIPSIVLGLLLVFRTNTAYDRFWEGRKIWGGIINTSRNLARQTWVFVVEKSPDDRAQKQATLRLIVAFAVAIKLRLRNLPLDSEIQELLSPQQFQTLQAMEHPPLEIIFWINDYLKQQHDRGSLGTYQMVAMVDLINKQVDNLGSCERILKTPLPLAYAIHLRQLLLLYCLVLPFQWVGDLGMLTGWVTALVSFTLLGIEEIGLEIENPFGTDPNDLPLDTICATMRRNIEDLMTLSPSSAYDAGYPDALLDALPDAVSGVASGAIFEGASESLGSRFPRS</sequence>
<keyword evidence="2" id="KW-0813">Transport</keyword>
<dbReference type="GO" id="GO:0005254">
    <property type="term" value="F:chloride channel activity"/>
    <property type="evidence" value="ECO:0007669"/>
    <property type="project" value="InterPro"/>
</dbReference>
<gene>
    <name evidence="9" type="ORF">PROH_09325</name>
</gene>
<evidence type="ECO:0000256" key="5">
    <source>
        <dbReference type="ARBA" id="ARBA00022989"/>
    </source>
</evidence>
<comment type="caution">
    <text evidence="9">The sequence shown here is derived from an EMBL/GenBank/DDBJ whole genome shotgun (WGS) entry which is preliminary data.</text>
</comment>
<organism evidence="9 10">
    <name type="scientific">Prochlorothrix hollandica PCC 9006 = CALU 1027</name>
    <dbReference type="NCBI Taxonomy" id="317619"/>
    <lineage>
        <taxon>Bacteria</taxon>
        <taxon>Bacillati</taxon>
        <taxon>Cyanobacteriota</taxon>
        <taxon>Cyanophyceae</taxon>
        <taxon>Prochlorotrichales</taxon>
        <taxon>Prochlorotrichaceae</taxon>
        <taxon>Prochlorothrix</taxon>
    </lineage>
</organism>
<evidence type="ECO:0000313" key="9">
    <source>
        <dbReference type="EMBL" id="KKJ00529.1"/>
    </source>
</evidence>
<dbReference type="InterPro" id="IPR044669">
    <property type="entry name" value="YneE/VCCN1/2-like"/>
</dbReference>
<dbReference type="EMBL" id="AJTX02000004">
    <property type="protein sequence ID" value="KKJ00529.1"/>
    <property type="molecule type" value="Genomic_DNA"/>
</dbReference>
<evidence type="ECO:0000313" key="10">
    <source>
        <dbReference type="Proteomes" id="UP000034681"/>
    </source>
</evidence>
<reference evidence="9" key="1">
    <citation type="submission" date="2012-04" db="EMBL/GenBank/DDBJ databases">
        <authorList>
            <person name="Borisov I.G."/>
            <person name="Ivanikova N.V."/>
            <person name="Pinevich A.V."/>
        </authorList>
    </citation>
    <scope>NUCLEOTIDE SEQUENCE</scope>
    <source>
        <strain evidence="9">CALU 1027</strain>
    </source>
</reference>
<proteinExistence type="inferred from homology"/>
<protein>
    <recommendedName>
        <fullName evidence="11">Bestrophin</fullName>
    </recommendedName>
</protein>
<dbReference type="AlphaFoldDB" id="A0A0M2Q0Q3"/>
<name>A0A0M2Q0Q3_PROHO</name>
<keyword evidence="4" id="KW-0812">Transmembrane</keyword>
<keyword evidence="7" id="KW-0472">Membrane</keyword>
<dbReference type="GO" id="GO:0005886">
    <property type="term" value="C:plasma membrane"/>
    <property type="evidence" value="ECO:0007669"/>
    <property type="project" value="UniProtKB-SubCell"/>
</dbReference>
<keyword evidence="3" id="KW-1003">Cell membrane</keyword>
<comment type="subcellular location">
    <subcellularLocation>
        <location evidence="1">Cell membrane</location>
        <topology evidence="1">Multi-pass membrane protein</topology>
    </subcellularLocation>
</comment>
<keyword evidence="6" id="KW-0406">Ion transport</keyword>
<accession>A0A0M2Q0Q3</accession>
<evidence type="ECO:0000256" key="1">
    <source>
        <dbReference type="ARBA" id="ARBA00004651"/>
    </source>
</evidence>
<dbReference type="RefSeq" id="WP_046492898.1">
    <property type="nucleotide sequence ID" value="NZ_KB235933.1"/>
</dbReference>
<evidence type="ECO:0000256" key="4">
    <source>
        <dbReference type="ARBA" id="ARBA00022692"/>
    </source>
</evidence>
<evidence type="ECO:0000256" key="6">
    <source>
        <dbReference type="ARBA" id="ARBA00023065"/>
    </source>
</evidence>
<dbReference type="Proteomes" id="UP000034681">
    <property type="component" value="Unassembled WGS sequence"/>
</dbReference>
<keyword evidence="10" id="KW-1185">Reference proteome</keyword>
<evidence type="ECO:0000256" key="7">
    <source>
        <dbReference type="ARBA" id="ARBA00023136"/>
    </source>
</evidence>
<evidence type="ECO:0000256" key="3">
    <source>
        <dbReference type="ARBA" id="ARBA00022475"/>
    </source>
</evidence>